<comment type="similarity">
    <text evidence="1">Belongs to the 'phage' integrase family.</text>
</comment>
<name>A0ABT7ESA1_9GAMM</name>
<protein>
    <submittedName>
        <fullName evidence="7">Site-specific integrase</fullName>
    </submittedName>
</protein>
<dbReference type="InterPro" id="IPR013762">
    <property type="entry name" value="Integrase-like_cat_sf"/>
</dbReference>
<dbReference type="InterPro" id="IPR044068">
    <property type="entry name" value="CB"/>
</dbReference>
<sequence length="414" mass="49109">MKFTDKQIQSLKPKDKRYILTETTSGYGEGRLQVRVQTTGAKSWRVQYHFDDKRKTISIGTYPNVDLKSARAKHAKITELLLDGIDPQADKVKKQKIKEAIEAERTFLQMLDDFDDFIAQNWAESTIRRTRLLIARNITPFIPEELAPHQFTIDDAREIIYRVYNRGAKEQAHLTRATLMSLLKFAIDFDNSPEQYKKPDIYKIKINFIRDINFETPKNVGERWLNEQEIYKIWHAEDLPRNTHLYLKLAIALAGQRVFEVYHSIEPEYDFDEMIFTIPVNRVKVRSRGEHLVPIEPLTESILKELLLQRGKHKQLFPHRDHEDEFAHISTLRMAILRWCDRHKVPRFTPRDIRRTCKTLMGKAGIKPDHKDYLQQHHKSDVSSTHYDRYNYMNEKRRAMKKWHRFLAKTIGVK</sequence>
<dbReference type="PANTHER" id="PTHR30629:SF2">
    <property type="entry name" value="PROPHAGE INTEGRASE INTS-RELATED"/>
    <property type="match status" value="1"/>
</dbReference>
<dbReference type="Proteomes" id="UP001231915">
    <property type="component" value="Unassembled WGS sequence"/>
</dbReference>
<keyword evidence="3 5" id="KW-0238">DNA-binding</keyword>
<dbReference type="InterPro" id="IPR010998">
    <property type="entry name" value="Integrase_recombinase_N"/>
</dbReference>
<dbReference type="RefSeq" id="WP_284138567.1">
    <property type="nucleotide sequence ID" value="NZ_JASJUT010000013.1"/>
</dbReference>
<dbReference type="SUPFAM" id="SSF56349">
    <property type="entry name" value="DNA breaking-rejoining enzymes"/>
    <property type="match status" value="1"/>
</dbReference>
<gene>
    <name evidence="7" type="ORF">QNM18_22995</name>
</gene>
<evidence type="ECO:0000256" key="3">
    <source>
        <dbReference type="ARBA" id="ARBA00023125"/>
    </source>
</evidence>
<evidence type="ECO:0000313" key="8">
    <source>
        <dbReference type="Proteomes" id="UP001231915"/>
    </source>
</evidence>
<dbReference type="PROSITE" id="PS51900">
    <property type="entry name" value="CB"/>
    <property type="match status" value="1"/>
</dbReference>
<dbReference type="Gene3D" id="3.30.160.390">
    <property type="entry name" value="Integrase, DNA-binding domain"/>
    <property type="match status" value="1"/>
</dbReference>
<dbReference type="PANTHER" id="PTHR30629">
    <property type="entry name" value="PROPHAGE INTEGRASE"/>
    <property type="match status" value="1"/>
</dbReference>
<dbReference type="CDD" id="cd00801">
    <property type="entry name" value="INT_P4_C"/>
    <property type="match status" value="1"/>
</dbReference>
<evidence type="ECO:0000256" key="5">
    <source>
        <dbReference type="PROSITE-ProRule" id="PRU01248"/>
    </source>
</evidence>
<reference evidence="7 8" key="1">
    <citation type="submission" date="2023-05" db="EMBL/GenBank/DDBJ databases">
        <title>Pseudoalteromonas ardens sp. nov., Pseudoalteromonas obscura sp. nov., and Pseudoalteromonas umbrosa sp. nov., isolated from the coral Montipora capitata.</title>
        <authorList>
            <person name="Thomas E.M."/>
            <person name="Smith E.M."/>
            <person name="Papke E."/>
            <person name="Shlafstein M.D."/>
            <person name="Oline D.K."/>
            <person name="Videau P."/>
            <person name="Saw J.H."/>
            <person name="Strangman W.K."/>
            <person name="Ushijima B."/>
        </authorList>
    </citation>
    <scope>NUCLEOTIDE SEQUENCE [LARGE SCALE GENOMIC DNA]</scope>
    <source>
        <strain evidence="7 8">P94</strain>
    </source>
</reference>
<evidence type="ECO:0000256" key="1">
    <source>
        <dbReference type="ARBA" id="ARBA00008857"/>
    </source>
</evidence>
<keyword evidence="4" id="KW-0233">DNA recombination</keyword>
<organism evidence="7 8">
    <name type="scientific">Pseudoalteromonas obscura</name>
    <dbReference type="NCBI Taxonomy" id="3048491"/>
    <lineage>
        <taxon>Bacteria</taxon>
        <taxon>Pseudomonadati</taxon>
        <taxon>Pseudomonadota</taxon>
        <taxon>Gammaproteobacteria</taxon>
        <taxon>Alteromonadales</taxon>
        <taxon>Pseudoalteromonadaceae</taxon>
        <taxon>Pseudoalteromonas</taxon>
    </lineage>
</organism>
<comment type="caution">
    <text evidence="7">The sequence shown here is derived from an EMBL/GenBank/DDBJ whole genome shotgun (WGS) entry which is preliminary data.</text>
</comment>
<dbReference type="InterPro" id="IPR038488">
    <property type="entry name" value="Integrase_DNA-bd_sf"/>
</dbReference>
<keyword evidence="2" id="KW-0229">DNA integration</keyword>
<evidence type="ECO:0000313" key="7">
    <source>
        <dbReference type="EMBL" id="MDK2597937.1"/>
    </source>
</evidence>
<dbReference type="InterPro" id="IPR025166">
    <property type="entry name" value="Integrase_DNA_bind_dom"/>
</dbReference>
<accession>A0ABT7ESA1</accession>
<evidence type="ECO:0000259" key="6">
    <source>
        <dbReference type="PROSITE" id="PS51900"/>
    </source>
</evidence>
<dbReference type="Gene3D" id="1.10.150.130">
    <property type="match status" value="1"/>
</dbReference>
<proteinExistence type="inferred from homology"/>
<dbReference type="InterPro" id="IPR011010">
    <property type="entry name" value="DNA_brk_join_enz"/>
</dbReference>
<dbReference type="EMBL" id="JASJUT010000013">
    <property type="protein sequence ID" value="MDK2597937.1"/>
    <property type="molecule type" value="Genomic_DNA"/>
</dbReference>
<evidence type="ECO:0000256" key="4">
    <source>
        <dbReference type="ARBA" id="ARBA00023172"/>
    </source>
</evidence>
<feature type="domain" description="Core-binding (CB)" evidence="6">
    <location>
        <begin position="105"/>
        <end position="187"/>
    </location>
</feature>
<dbReference type="Gene3D" id="1.10.443.10">
    <property type="entry name" value="Intergrase catalytic core"/>
    <property type="match status" value="1"/>
</dbReference>
<dbReference type="Pfam" id="PF13356">
    <property type="entry name" value="Arm-DNA-bind_3"/>
    <property type="match status" value="1"/>
</dbReference>
<evidence type="ECO:0000256" key="2">
    <source>
        <dbReference type="ARBA" id="ARBA00022908"/>
    </source>
</evidence>
<dbReference type="InterPro" id="IPR050808">
    <property type="entry name" value="Phage_Integrase"/>
</dbReference>
<keyword evidence="8" id="KW-1185">Reference proteome</keyword>